<dbReference type="GO" id="GO:0045087">
    <property type="term" value="P:innate immune response"/>
    <property type="evidence" value="ECO:0007669"/>
    <property type="project" value="UniProtKB-KW"/>
</dbReference>
<gene>
    <name evidence="18" type="ORF">AND_006970</name>
</gene>
<evidence type="ECO:0000256" key="14">
    <source>
        <dbReference type="ARBA" id="ARBA00024195"/>
    </source>
</evidence>
<dbReference type="SUPFAM" id="SSF50494">
    <property type="entry name" value="Trypsin-like serine proteases"/>
    <property type="match status" value="1"/>
</dbReference>
<dbReference type="Proteomes" id="UP000000673">
    <property type="component" value="Unassembled WGS sequence"/>
</dbReference>
<dbReference type="InterPro" id="IPR033116">
    <property type="entry name" value="TRYPSIN_SER"/>
</dbReference>
<dbReference type="GO" id="GO:0051604">
    <property type="term" value="P:protein maturation"/>
    <property type="evidence" value="ECO:0007669"/>
    <property type="project" value="UniProtKB-ARBA"/>
</dbReference>
<dbReference type="eggNOG" id="KOG3627">
    <property type="taxonomic scope" value="Eukaryota"/>
</dbReference>
<dbReference type="FunFam" id="2.40.10.10:FF:000078">
    <property type="entry name" value="Serine protease H137"/>
    <property type="match status" value="1"/>
</dbReference>
<dbReference type="InterPro" id="IPR038565">
    <property type="entry name" value="CLIP_sf"/>
</dbReference>
<dbReference type="GO" id="GO:0006508">
    <property type="term" value="P:proteolysis"/>
    <property type="evidence" value="ECO:0007669"/>
    <property type="project" value="UniProtKB-KW"/>
</dbReference>
<keyword evidence="8 15" id="KW-0720">Serine protease</keyword>
<evidence type="ECO:0000256" key="4">
    <source>
        <dbReference type="ARBA" id="ARBA00022670"/>
    </source>
</evidence>
<accession>W5JDE5</accession>
<keyword evidence="13" id="KW-0325">Glycoprotein</keyword>
<evidence type="ECO:0000256" key="6">
    <source>
        <dbReference type="ARBA" id="ARBA00022729"/>
    </source>
</evidence>
<comment type="subcellular location">
    <subcellularLocation>
        <location evidence="1 16">Secreted</location>
    </subcellularLocation>
</comment>
<dbReference type="PANTHER" id="PTHR24256">
    <property type="entry name" value="TRYPTASE-RELATED"/>
    <property type="match status" value="1"/>
</dbReference>
<feature type="signal peptide" evidence="16">
    <location>
        <begin position="1"/>
        <end position="21"/>
    </location>
</feature>
<dbReference type="InterPro" id="IPR001254">
    <property type="entry name" value="Trypsin_dom"/>
</dbReference>
<dbReference type="SMART" id="SM00020">
    <property type="entry name" value="Tryp_SPc"/>
    <property type="match status" value="1"/>
</dbReference>
<reference evidence="18 20" key="1">
    <citation type="journal article" date="2010" name="BMC Genomics">
        <title>Combination of measures distinguishes pre-miRNAs from other stem-loops in the genome of the newly sequenced Anopheles darlingi.</title>
        <authorList>
            <person name="Mendes N.D."/>
            <person name="Freitas A.T."/>
            <person name="Vasconcelos A.T."/>
            <person name="Sagot M.F."/>
        </authorList>
    </citation>
    <scope>NUCLEOTIDE SEQUENCE</scope>
</reference>
<feature type="chain" id="PRO_5010155273" description="CLIP domain-containing serine protease" evidence="16">
    <location>
        <begin position="22"/>
        <end position="369"/>
    </location>
</feature>
<dbReference type="PRINTS" id="PR00722">
    <property type="entry name" value="CHYMOTRYPSIN"/>
</dbReference>
<dbReference type="PROSITE" id="PS00135">
    <property type="entry name" value="TRYPSIN_SER"/>
    <property type="match status" value="1"/>
</dbReference>
<evidence type="ECO:0000256" key="2">
    <source>
        <dbReference type="ARBA" id="ARBA00022525"/>
    </source>
</evidence>
<keyword evidence="10" id="KW-0391">Immunity</keyword>
<organism evidence="18">
    <name type="scientific">Anopheles darlingi</name>
    <name type="common">Mosquito</name>
    <dbReference type="NCBI Taxonomy" id="43151"/>
    <lineage>
        <taxon>Eukaryota</taxon>
        <taxon>Metazoa</taxon>
        <taxon>Ecdysozoa</taxon>
        <taxon>Arthropoda</taxon>
        <taxon>Hexapoda</taxon>
        <taxon>Insecta</taxon>
        <taxon>Pterygota</taxon>
        <taxon>Neoptera</taxon>
        <taxon>Endopterygota</taxon>
        <taxon>Diptera</taxon>
        <taxon>Nematocera</taxon>
        <taxon>Culicoidea</taxon>
        <taxon>Culicidae</taxon>
        <taxon>Anophelinae</taxon>
        <taxon>Anopheles</taxon>
    </lineage>
</organism>
<dbReference type="VEuPathDB" id="VectorBase:ADAR2_005528"/>
<keyword evidence="12" id="KW-1015">Disulfide bond</keyword>
<keyword evidence="5" id="KW-0479">Metal-binding</keyword>
<dbReference type="GO" id="GO:0046872">
    <property type="term" value="F:metal ion binding"/>
    <property type="evidence" value="ECO:0007669"/>
    <property type="project" value="UniProtKB-KW"/>
</dbReference>
<dbReference type="EMBL" id="ADMH02001698">
    <property type="protein sequence ID" value="ETN61368.1"/>
    <property type="molecule type" value="Genomic_DNA"/>
</dbReference>
<name>W5JDE5_ANODA</name>
<sequence length="369" mass="40995">MAPGRLSIVLLIVVHACSVFSQNDPACITTTGQEGFCVPIERCWNVYSAVKSRRPLTTGLKNYLNGIACTRPDVMRTVCCVPSEIDPPAPKIEPTSLPTTVCGISGYNRLDGTNLSHLFEHRWMALLRYMRNDELVDGCGGSLINNRYVLTAAHCVRTPSDLKLSKVRLGEHDKSKTLDCNVYFNDDRECADPPIDVDIESTIVHSEYNSPIQFRHDIALIRLAQDVQYSHSIIPICLPIREDVRNKIVSRYILTGWGTTEQQTLSDILMQVSLNHVPVTECQQKMKENGLSIDLSEEYQFCAEGRELVDSCKGESGGPLASAMNLEGLRFVQYGIVSTAGVSCGNLSVPGIYTRVSSYMNWIVENMQP</sequence>
<dbReference type="EC" id="3.4.21.-" evidence="15"/>
<keyword evidence="7 15" id="KW-0378">Hydrolase</keyword>
<evidence type="ECO:0000256" key="15">
    <source>
        <dbReference type="RuleBase" id="RU363034"/>
    </source>
</evidence>
<reference evidence="19" key="4">
    <citation type="submission" date="2015-06" db="UniProtKB">
        <authorList>
            <consortium name="EnsemblMetazoa"/>
        </authorList>
    </citation>
    <scope>IDENTIFICATION</scope>
</reference>
<evidence type="ECO:0000259" key="17">
    <source>
        <dbReference type="PROSITE" id="PS50240"/>
    </source>
</evidence>
<dbReference type="GO" id="GO:0004252">
    <property type="term" value="F:serine-type endopeptidase activity"/>
    <property type="evidence" value="ECO:0007669"/>
    <property type="project" value="UniProtKB-UniRule"/>
</dbReference>
<keyword evidence="2 16" id="KW-0964">Secreted</keyword>
<keyword evidence="6 16" id="KW-0732">Signal</keyword>
<dbReference type="InterPro" id="IPR009003">
    <property type="entry name" value="Peptidase_S1_PA"/>
</dbReference>
<dbReference type="PROSITE" id="PS00134">
    <property type="entry name" value="TRYPSIN_HIS"/>
    <property type="match status" value="1"/>
</dbReference>
<protein>
    <recommendedName>
        <fullName evidence="16">CLIP domain-containing serine protease</fullName>
        <ecNumber evidence="15">3.4.21.-</ecNumber>
    </recommendedName>
</protein>
<evidence type="ECO:0000256" key="10">
    <source>
        <dbReference type="ARBA" id="ARBA00022859"/>
    </source>
</evidence>
<comment type="similarity">
    <text evidence="14 16">Belongs to the peptidase S1 family. CLIP subfamily.</text>
</comment>
<dbReference type="AlphaFoldDB" id="W5JDE5"/>
<dbReference type="PROSITE" id="PS50240">
    <property type="entry name" value="TRYPSIN_DOM"/>
    <property type="match status" value="1"/>
</dbReference>
<evidence type="ECO:0000256" key="9">
    <source>
        <dbReference type="ARBA" id="ARBA00022837"/>
    </source>
</evidence>
<keyword evidence="11" id="KW-0865">Zymogen</keyword>
<dbReference type="GO" id="GO:0005576">
    <property type="term" value="C:extracellular region"/>
    <property type="evidence" value="ECO:0007669"/>
    <property type="project" value="UniProtKB-SubCell"/>
</dbReference>
<dbReference type="HOGENOM" id="CLU_006842_0_3_1"/>
<reference evidence="18" key="2">
    <citation type="submission" date="2010-05" db="EMBL/GenBank/DDBJ databases">
        <authorList>
            <person name="Almeida L.G."/>
            <person name="Nicolas M.F."/>
            <person name="Souza R.C."/>
            <person name="Vasconcelos A.T.R."/>
        </authorList>
    </citation>
    <scope>NUCLEOTIDE SEQUENCE</scope>
</reference>
<keyword evidence="3" id="KW-0399">Innate immunity</keyword>
<keyword evidence="4 15" id="KW-0645">Protease</keyword>
<dbReference type="InterPro" id="IPR001314">
    <property type="entry name" value="Peptidase_S1A"/>
</dbReference>
<dbReference type="Pfam" id="PF12032">
    <property type="entry name" value="CLIP"/>
    <property type="match status" value="1"/>
</dbReference>
<feature type="domain" description="Peptidase S1" evidence="17">
    <location>
        <begin position="109"/>
        <end position="368"/>
    </location>
</feature>
<dbReference type="InterPro" id="IPR043504">
    <property type="entry name" value="Peptidase_S1_PA_chymotrypsin"/>
</dbReference>
<dbReference type="OMA" id="NDDRECA"/>
<dbReference type="EnsemblMetazoa" id="ADAC006970-RA">
    <property type="protein sequence ID" value="ADAC006970-PA"/>
    <property type="gene ID" value="ADAC006970"/>
</dbReference>
<evidence type="ECO:0000313" key="19">
    <source>
        <dbReference type="EnsemblMetazoa" id="ADAC006970-PA"/>
    </source>
</evidence>
<comment type="domain">
    <text evidence="16">The clip domain consists of 35-55 residues which are 'knitted' together usually by 3 conserved disulfide bonds forming a clip-like compact structure.</text>
</comment>
<keyword evidence="20" id="KW-1185">Reference proteome</keyword>
<evidence type="ECO:0000256" key="5">
    <source>
        <dbReference type="ARBA" id="ARBA00022723"/>
    </source>
</evidence>
<evidence type="ECO:0000256" key="3">
    <source>
        <dbReference type="ARBA" id="ARBA00022588"/>
    </source>
</evidence>
<dbReference type="VEuPathDB" id="VectorBase:ADAC006970"/>
<dbReference type="STRING" id="43151.W5JDE5"/>
<proteinExistence type="inferred from homology"/>
<evidence type="ECO:0000256" key="13">
    <source>
        <dbReference type="ARBA" id="ARBA00023180"/>
    </source>
</evidence>
<evidence type="ECO:0000256" key="1">
    <source>
        <dbReference type="ARBA" id="ARBA00004613"/>
    </source>
</evidence>
<dbReference type="InterPro" id="IPR022700">
    <property type="entry name" value="CLIP"/>
</dbReference>
<dbReference type="Gene3D" id="3.30.1640.30">
    <property type="match status" value="1"/>
</dbReference>
<evidence type="ECO:0000256" key="7">
    <source>
        <dbReference type="ARBA" id="ARBA00022801"/>
    </source>
</evidence>
<evidence type="ECO:0000256" key="11">
    <source>
        <dbReference type="ARBA" id="ARBA00023145"/>
    </source>
</evidence>
<evidence type="ECO:0000256" key="16">
    <source>
        <dbReference type="RuleBase" id="RU366078"/>
    </source>
</evidence>
<evidence type="ECO:0000256" key="12">
    <source>
        <dbReference type="ARBA" id="ARBA00023157"/>
    </source>
</evidence>
<reference evidence="18" key="3">
    <citation type="journal article" date="2013" name="Nucleic Acids Res.">
        <title>The genome of Anopheles darlingi, the main neotropical malaria vector.</title>
        <authorList>
            <person name="Marinotti O."/>
            <person name="Cerqueira G.C."/>
            <person name="de Almeida L.G."/>
            <person name="Ferro M.I."/>
            <person name="Loreto E.L."/>
            <person name="Zaha A."/>
            <person name="Teixeira S.M."/>
            <person name="Wespiser A.R."/>
            <person name="Almeida E Silva A."/>
            <person name="Schlindwein A.D."/>
            <person name="Pacheco A.C."/>
            <person name="Silva A.L."/>
            <person name="Graveley B.R."/>
            <person name="Walenz B.P."/>
            <person name="Lima Bde A."/>
            <person name="Ribeiro C.A."/>
            <person name="Nunes-Silva C.G."/>
            <person name="de Carvalho C.R."/>
            <person name="Soares C.M."/>
            <person name="de Menezes C.B."/>
            <person name="Matiolli C."/>
            <person name="Caffrey D."/>
            <person name="Araujo D.A."/>
            <person name="de Oliveira D.M."/>
            <person name="Golenbock D."/>
            <person name="Grisard E.C."/>
            <person name="Fantinatti-Garboggini F."/>
            <person name="de Carvalho F.M."/>
            <person name="Barcellos F.G."/>
            <person name="Prosdocimi F."/>
            <person name="May G."/>
            <person name="Azevedo Junior G.M."/>
            <person name="Guimaraes G.M."/>
            <person name="Goldman G.H."/>
            <person name="Padilha I.Q."/>
            <person name="Batista Jda S."/>
            <person name="Ferro J.A."/>
            <person name="Ribeiro J.M."/>
            <person name="Fietto J.L."/>
            <person name="Dabbas K.M."/>
            <person name="Cerdeira L."/>
            <person name="Agnez-Lima L.F."/>
            <person name="Brocchi M."/>
            <person name="de Carvalho M.O."/>
            <person name="Teixeira Mde M."/>
            <person name="Diniz Maia Mde M."/>
            <person name="Goldman M.H."/>
            <person name="Cruz Schneider M.P."/>
            <person name="Felipe M.S."/>
            <person name="Hungria M."/>
            <person name="Nicolas M.F."/>
            <person name="Pereira M."/>
            <person name="Montes M.A."/>
            <person name="Cantao M.E."/>
            <person name="Vincentz M."/>
            <person name="Rafael M.S."/>
            <person name="Silverman N."/>
            <person name="Stoco P.H."/>
            <person name="Souza R.C."/>
            <person name="Vicentini R."/>
            <person name="Gazzinelli R.T."/>
            <person name="Neves Rde O."/>
            <person name="Silva R."/>
            <person name="Astolfi-Filho S."/>
            <person name="Maciel T.E."/>
            <person name="Urmenyi T.P."/>
            <person name="Tadei W.P."/>
            <person name="Camargo E.P."/>
            <person name="de Vasconcelos A.T."/>
        </authorList>
    </citation>
    <scope>NUCLEOTIDE SEQUENCE</scope>
</reference>
<keyword evidence="9" id="KW-0106">Calcium</keyword>
<dbReference type="Pfam" id="PF00089">
    <property type="entry name" value="Trypsin"/>
    <property type="match status" value="1"/>
</dbReference>
<dbReference type="InterPro" id="IPR018114">
    <property type="entry name" value="TRYPSIN_HIS"/>
</dbReference>
<dbReference type="InterPro" id="IPR051487">
    <property type="entry name" value="Ser/Thr_Proteases_Immune/Dev"/>
</dbReference>
<evidence type="ECO:0000313" key="18">
    <source>
        <dbReference type="EMBL" id="ETN61368.1"/>
    </source>
</evidence>
<dbReference type="CDD" id="cd00190">
    <property type="entry name" value="Tryp_SPc"/>
    <property type="match status" value="1"/>
</dbReference>
<evidence type="ECO:0000256" key="8">
    <source>
        <dbReference type="ARBA" id="ARBA00022825"/>
    </source>
</evidence>
<dbReference type="FunFam" id="2.40.10.10:FF:000028">
    <property type="entry name" value="Serine protease easter"/>
    <property type="match status" value="1"/>
</dbReference>
<evidence type="ECO:0000313" key="20">
    <source>
        <dbReference type="Proteomes" id="UP000000673"/>
    </source>
</evidence>
<dbReference type="Gene3D" id="2.40.10.10">
    <property type="entry name" value="Trypsin-like serine proteases"/>
    <property type="match status" value="2"/>
</dbReference>